<evidence type="ECO:0000313" key="1">
    <source>
        <dbReference type="EMBL" id="CAA24604.1"/>
    </source>
</evidence>
<name>E9PA08_YEASX</name>
<sequence>MKRLLVEVLLIYYYSIEVIKKKLVKQLNSKKVMIEKVFEHLSYMLMGLQFYH</sequence>
<accession>E9PA08</accession>
<proteinExistence type="predicted"/>
<organism evidence="1">
    <name type="scientific">Saccharomyces cerevisiae</name>
    <name type="common">Baker's yeast</name>
    <dbReference type="NCBI Taxonomy" id="4932"/>
    <lineage>
        <taxon>Eukaryota</taxon>
        <taxon>Fungi</taxon>
        <taxon>Dikarya</taxon>
        <taxon>Ascomycota</taxon>
        <taxon>Saccharomycotina</taxon>
        <taxon>Saccharomycetes</taxon>
        <taxon>Saccharomycetales</taxon>
        <taxon>Saccharomycetaceae</taxon>
        <taxon>Saccharomyces</taxon>
    </lineage>
</organism>
<dbReference type="AlphaFoldDB" id="E9PA08"/>
<reference evidence="1" key="1">
    <citation type="journal article" date="1982" name="Cell">
        <title>Nucleotide sequence comparisons and functional analysis of yeast centromere DNAs.</title>
        <authorList>
            <person name="Fitzgerald-Hayes M."/>
            <person name="Clarke L."/>
            <person name="Carbon J."/>
        </authorList>
    </citation>
    <scope>NUCLEOTIDE SEQUENCE</scope>
</reference>
<dbReference type="EMBL" id="V01297">
    <property type="protein sequence ID" value="CAA24604.1"/>
    <property type="molecule type" value="Genomic_DNA"/>
</dbReference>
<protein>
    <submittedName>
        <fullName evidence="1">Centromere region of yeast (S. cerevisiae) chromosome iii</fullName>
    </submittedName>
</protein>